<dbReference type="Proteomes" id="UP000799755">
    <property type="component" value="Unassembled WGS sequence"/>
</dbReference>
<keyword evidence="2" id="KW-1185">Reference proteome</keyword>
<dbReference type="EMBL" id="MU003515">
    <property type="protein sequence ID" value="KAF2468422.1"/>
    <property type="molecule type" value="Genomic_DNA"/>
</dbReference>
<gene>
    <name evidence="1" type="ORF">BDR25DRAFT_394723</name>
</gene>
<accession>A0ACB6QNH3</accession>
<evidence type="ECO:0000313" key="1">
    <source>
        <dbReference type="EMBL" id="KAF2468422.1"/>
    </source>
</evidence>
<sequence length="1893" mass="209942">MTKWTKNKNRELGANPKRLSWHFQSFSPGQQVIVSDEDIDHQGKPADARTLLVLKDAPSRKRNLAVDVNVETVSQDRVWTDEAVIAIPAGQNHRATLETVLVAWILLLYRYNGDSITECTWGWGGTEEVEFKRLVVNRIEGFKAVPDVANVVHNHLLALDPFLSSRFAVVVLNDGGRDDWNFRVSVRLLFQELYMESHWKPPAMSESQALTQLQYFSKILATIFQDRDLSLSRIADISQEELSQIWSWNTPLPPTINQCMHDIIRDRCFQCPEKVAVDSWDGKLTYAHIERYSTELAQNLLLLVKSPQTIIPLLFEKSRWTIVALLAVMKAGAAFALLDPAQPEGRLRAIAKQISAPLIVTSKAQAALGFRIATGVTIIPISESNFTKIDQPFSSRQPIISLPPVPPSAPLYIQFTSGSTGKPKGVVISHSNYTSGAIPRAYAVGYRSHTRCLDFASYAFDVSIDCMLCTLANGGTLCTPSEEMRINNLSGAIRDMKVTMAHMTPSVARILDPDVLLSLDVLGLGGETVSASDAASWGANTKVVIAYGPSECTVGCSVNNNVNGSEYTTIGKGVGGIMWIVDPADHDRLVPIGAIGELLVEGPIVGIGYLNELAKTQEVYIEDPEFLLTGTGTIPGRRGRLYKTGDLVRYDPDGRGEIVFVGRRDQQVKLRGQRIELAEIEYNMRKHLPTGTEVAVEVIKPGGFGEPTLVAFLTEGKENGTRCQNGDLISTFSKALRERMDEMDVCLAADLPAYMVPSAYIPLHNMPLMVSCKTDRKRLREIGSVIPRKKLRNFSSAKSERQTPSTDMERNLHRLWKAVLSGHGDFGTKDSFFAVGGDSLRAMRLVAAARDAGIALTVAEVMLHPTLFAMATKAQVIHGMVQPDVAPFSLIDLMWDAEDARAQVAELCQVSSSCIEDIYPCTPLQEGLMALSAKFTDAYVAQRVVELPNIETAQALWRAFGSAACDSHILRTRIVSIPGRGLFQVVVNKVENIKLASDLFTYLTQDHGNPMDLGDPLVRYAIVETPGSSSVHFVLTIHHALYDGWSMPLVVERVNRAYQGLETERPSSFKDFIKYLIGLDRPVSEAYWREKLKGVHPDQFPLLPHPGYQTRADSLLEHYITMKNSSSPYTIATIIRGAWALTTSLYMRSSDIIFGETLTGRSAPVSGIDQIEGPMITTVPIRVQLDLDNSVSQYLEQLHIQTVEQIPYEHLGLQHIRRVSPDARNACELRTGLVLHPKAGNSHNEKYDIMDSPASGLVPSNDDEAAREALKFNTYALMLVCTLDASGFLVMASFDSQTVTTDVMERMLHVFDKVVLAMCNDLDQRLGDVAVLTDDEERGAKMIRQSRTAGPASTERVLNRVNNSRVENIKVKASILLEREGRLRELWSRILNLPAIEISPTDTFFQLGGDSIGAMRLVSEARLANMKLSVAKIFEHRSLSSMAIIVEEVSSMPPNVIVEPFAALGPEKGIFTQEKVRALLANPSWEITNIYPTRPLQEVAVNGTVFSPRYSTRYELIYLSGSVNHTLLFNVCQKLVAYNEILRTVFLEVSGRCLGVVLKTLEVPVHEIPISEGGDLRTSALDFCNKDIGEPQLHGTSFVAFTLLTSSTGESCLAFRISHAQYDEICLPILLEQLSALYSGTVVAKTEPFSKHVNHVIFNKLQESIPYWQNLLKGSKMSTLMSSESLVARKSGTVYCDLDISGRPREITIATLPTAAWALCLSRRLSILDVVFGEVVSGRNIDLPSADRIIGPCWQYIPVRIQFQSSWTYRDLLEHVQAQHIESAAYEGIGLSEIISSCTDWDPGEITWFDSVVHQATIGVETLDFGGAEARVETVYPHAEPLREWKIQAFVEGDIMRVEIVTFKEWIRVAEELLGELEEVFGSFMGRPEERIC</sequence>
<name>A0ACB6QNH3_9PLEO</name>
<protein>
    <submittedName>
        <fullName evidence="1">Nonribosomal peptide synthetase 6</fullName>
    </submittedName>
</protein>
<evidence type="ECO:0000313" key="2">
    <source>
        <dbReference type="Proteomes" id="UP000799755"/>
    </source>
</evidence>
<proteinExistence type="predicted"/>
<organism evidence="1 2">
    <name type="scientific">Lindgomyces ingoldianus</name>
    <dbReference type="NCBI Taxonomy" id="673940"/>
    <lineage>
        <taxon>Eukaryota</taxon>
        <taxon>Fungi</taxon>
        <taxon>Dikarya</taxon>
        <taxon>Ascomycota</taxon>
        <taxon>Pezizomycotina</taxon>
        <taxon>Dothideomycetes</taxon>
        <taxon>Pleosporomycetidae</taxon>
        <taxon>Pleosporales</taxon>
        <taxon>Lindgomycetaceae</taxon>
        <taxon>Lindgomyces</taxon>
    </lineage>
</organism>
<comment type="caution">
    <text evidence="1">The sequence shown here is derived from an EMBL/GenBank/DDBJ whole genome shotgun (WGS) entry which is preliminary data.</text>
</comment>
<reference evidence="1" key="1">
    <citation type="journal article" date="2020" name="Stud. Mycol.">
        <title>101 Dothideomycetes genomes: a test case for predicting lifestyles and emergence of pathogens.</title>
        <authorList>
            <person name="Haridas S."/>
            <person name="Albert R."/>
            <person name="Binder M."/>
            <person name="Bloem J."/>
            <person name="Labutti K."/>
            <person name="Salamov A."/>
            <person name="Andreopoulos B."/>
            <person name="Baker S."/>
            <person name="Barry K."/>
            <person name="Bills G."/>
            <person name="Bluhm B."/>
            <person name="Cannon C."/>
            <person name="Castanera R."/>
            <person name="Culley D."/>
            <person name="Daum C."/>
            <person name="Ezra D."/>
            <person name="Gonzalez J."/>
            <person name="Henrissat B."/>
            <person name="Kuo A."/>
            <person name="Liang C."/>
            <person name="Lipzen A."/>
            <person name="Lutzoni F."/>
            <person name="Magnuson J."/>
            <person name="Mondo S."/>
            <person name="Nolan M."/>
            <person name="Ohm R."/>
            <person name="Pangilinan J."/>
            <person name="Park H.-J."/>
            <person name="Ramirez L."/>
            <person name="Alfaro M."/>
            <person name="Sun H."/>
            <person name="Tritt A."/>
            <person name="Yoshinaga Y."/>
            <person name="Zwiers L.-H."/>
            <person name="Turgeon B."/>
            <person name="Goodwin S."/>
            <person name="Spatafora J."/>
            <person name="Crous P."/>
            <person name="Grigoriev I."/>
        </authorList>
    </citation>
    <scope>NUCLEOTIDE SEQUENCE</scope>
    <source>
        <strain evidence="1">ATCC 200398</strain>
    </source>
</reference>